<reference evidence="1" key="1">
    <citation type="submission" date="2022-06" db="EMBL/GenBank/DDBJ databases">
        <authorList>
            <consortium name="SYNGENTA / RWTH Aachen University"/>
        </authorList>
    </citation>
    <scope>NUCLEOTIDE SEQUENCE</scope>
</reference>
<keyword evidence="2" id="KW-1185">Reference proteome</keyword>
<sequence>MVMTGNNRSVMPLDVLGRTRATLTRPARIPSKRMSSACVDYVPALCTHRPSLLPIGRLSEAFGEPIKSWQRHFTGSKFYKLGRLEEVKVVTRFP</sequence>
<comment type="caution">
    <text evidence="1">The sequence shown here is derived from an EMBL/GenBank/DDBJ whole genome shotgun (WGS) entry which is preliminary data.</text>
</comment>
<dbReference type="Proteomes" id="UP001153365">
    <property type="component" value="Unassembled WGS sequence"/>
</dbReference>
<proteinExistence type="predicted"/>
<evidence type="ECO:0000313" key="2">
    <source>
        <dbReference type="Proteomes" id="UP001153365"/>
    </source>
</evidence>
<organism evidence="1 2">
    <name type="scientific">Phakopsora pachyrhizi</name>
    <name type="common">Asian soybean rust disease fungus</name>
    <dbReference type="NCBI Taxonomy" id="170000"/>
    <lineage>
        <taxon>Eukaryota</taxon>
        <taxon>Fungi</taxon>
        <taxon>Dikarya</taxon>
        <taxon>Basidiomycota</taxon>
        <taxon>Pucciniomycotina</taxon>
        <taxon>Pucciniomycetes</taxon>
        <taxon>Pucciniales</taxon>
        <taxon>Phakopsoraceae</taxon>
        <taxon>Phakopsora</taxon>
    </lineage>
</organism>
<accession>A0AAV0BRH9</accession>
<gene>
    <name evidence="1" type="ORF">PPACK8108_LOCUS24382</name>
</gene>
<dbReference type="EMBL" id="CALTRL010006064">
    <property type="protein sequence ID" value="CAH7689329.1"/>
    <property type="molecule type" value="Genomic_DNA"/>
</dbReference>
<protein>
    <submittedName>
        <fullName evidence="1">Uncharacterized protein</fullName>
    </submittedName>
</protein>
<name>A0AAV0BRH9_PHAPC</name>
<evidence type="ECO:0000313" key="1">
    <source>
        <dbReference type="EMBL" id="CAH7689329.1"/>
    </source>
</evidence>
<dbReference type="AlphaFoldDB" id="A0AAV0BRH9"/>